<accession>A0A9W6JDN3</accession>
<feature type="compositionally biased region" description="Basic and acidic residues" evidence="2">
    <location>
        <begin position="29"/>
        <end position="44"/>
    </location>
</feature>
<evidence type="ECO:0000256" key="2">
    <source>
        <dbReference type="SAM" id="MobiDB-lite"/>
    </source>
</evidence>
<comment type="similarity">
    <text evidence="1">Belongs to the UPF0337 (CsbD) family.</text>
</comment>
<dbReference type="SUPFAM" id="SSF69047">
    <property type="entry name" value="Hypothetical protein YjbJ"/>
    <property type="match status" value="1"/>
</dbReference>
<gene>
    <name evidence="4" type="ORF">GCM10008171_08990</name>
</gene>
<dbReference type="Proteomes" id="UP001143364">
    <property type="component" value="Unassembled WGS sequence"/>
</dbReference>
<proteinExistence type="inferred from homology"/>
<dbReference type="Pfam" id="PF05532">
    <property type="entry name" value="CsbD"/>
    <property type="match status" value="1"/>
</dbReference>
<name>A0A9W6JDN3_9HYPH</name>
<protein>
    <submittedName>
        <fullName evidence="4">CsbD family protein</fullName>
    </submittedName>
</protein>
<feature type="region of interest" description="Disordered" evidence="2">
    <location>
        <begin position="19"/>
        <end position="61"/>
    </location>
</feature>
<reference evidence="4" key="1">
    <citation type="journal article" date="2014" name="Int. J. Syst. Evol. Microbiol.">
        <title>Complete genome sequence of Corynebacterium casei LMG S-19264T (=DSM 44701T), isolated from a smear-ripened cheese.</title>
        <authorList>
            <consortium name="US DOE Joint Genome Institute (JGI-PGF)"/>
            <person name="Walter F."/>
            <person name="Albersmeier A."/>
            <person name="Kalinowski J."/>
            <person name="Ruckert C."/>
        </authorList>
    </citation>
    <scope>NUCLEOTIDE SEQUENCE</scope>
    <source>
        <strain evidence="4">VKM B-2555</strain>
    </source>
</reference>
<dbReference type="EMBL" id="BSFK01000005">
    <property type="protein sequence ID" value="GLK75645.1"/>
    <property type="molecule type" value="Genomic_DNA"/>
</dbReference>
<dbReference type="InterPro" id="IPR036629">
    <property type="entry name" value="YjbJ_sf"/>
</dbReference>
<evidence type="ECO:0000313" key="4">
    <source>
        <dbReference type="EMBL" id="GLK75645.1"/>
    </source>
</evidence>
<evidence type="ECO:0000259" key="3">
    <source>
        <dbReference type="Pfam" id="PF05532"/>
    </source>
</evidence>
<evidence type="ECO:0000313" key="5">
    <source>
        <dbReference type="Proteomes" id="UP001143364"/>
    </source>
</evidence>
<dbReference type="AlphaFoldDB" id="A0A9W6JDN3"/>
<sequence>MVDSNTVKGAIKETVGKGKEAVGRATGNHKLEAEGKVEQVEGKTQKTVGKATEAVKSAARH</sequence>
<feature type="domain" description="CsbD-like" evidence="3">
    <location>
        <begin position="6"/>
        <end position="57"/>
    </location>
</feature>
<evidence type="ECO:0000256" key="1">
    <source>
        <dbReference type="ARBA" id="ARBA00009129"/>
    </source>
</evidence>
<comment type="caution">
    <text evidence="4">The sequence shown here is derived from an EMBL/GenBank/DDBJ whole genome shotgun (WGS) entry which is preliminary data.</text>
</comment>
<reference evidence="4" key="2">
    <citation type="submission" date="2023-01" db="EMBL/GenBank/DDBJ databases">
        <authorList>
            <person name="Sun Q."/>
            <person name="Evtushenko L."/>
        </authorList>
    </citation>
    <scope>NUCLEOTIDE SEQUENCE</scope>
    <source>
        <strain evidence="4">VKM B-2555</strain>
    </source>
</reference>
<organism evidence="4 5">
    <name type="scientific">Methylopila jiangsuensis</name>
    <dbReference type="NCBI Taxonomy" id="586230"/>
    <lineage>
        <taxon>Bacteria</taxon>
        <taxon>Pseudomonadati</taxon>
        <taxon>Pseudomonadota</taxon>
        <taxon>Alphaproteobacteria</taxon>
        <taxon>Hyphomicrobiales</taxon>
        <taxon>Methylopilaceae</taxon>
        <taxon>Methylopila</taxon>
    </lineage>
</organism>
<keyword evidence="5" id="KW-1185">Reference proteome</keyword>
<dbReference type="RefSeq" id="WP_271203587.1">
    <property type="nucleotide sequence ID" value="NZ_BSFK01000005.1"/>
</dbReference>
<dbReference type="Gene3D" id="1.10.1470.10">
    <property type="entry name" value="YjbJ"/>
    <property type="match status" value="1"/>
</dbReference>
<dbReference type="InterPro" id="IPR008462">
    <property type="entry name" value="CsbD"/>
</dbReference>